<comment type="subunit">
    <text evidence="1">Component of the ribosome quality control complex (RQC).</text>
</comment>
<reference evidence="2 3" key="1">
    <citation type="submission" date="2024-01" db="EMBL/GenBank/DDBJ databases">
        <title>A telomere-to-telomere, gap-free genome of sweet tea (Lithocarpus litseifolius).</title>
        <authorList>
            <person name="Zhou J."/>
        </authorList>
    </citation>
    <scope>NUCLEOTIDE SEQUENCE [LARGE SCALE GENOMIC DNA]</scope>
    <source>
        <strain evidence="2">Zhou-2022a</strain>
        <tissue evidence="2">Leaf</tissue>
    </source>
</reference>
<dbReference type="InterPro" id="IPR039795">
    <property type="entry name" value="LTN1/Rkr1"/>
</dbReference>
<comment type="similarity">
    <text evidence="1">Belongs to the LTN1 family.</text>
</comment>
<keyword evidence="1" id="KW-0833">Ubl conjugation pathway</keyword>
<comment type="function">
    <text evidence="1">E3 ubiquitin-protein ligase. Component of the ribosome quality control complex (RQC), a ribosome-associated complex that mediates ubiquitination and extraction of incompletely synthesized nascent chains for proteasomal degradation.</text>
</comment>
<dbReference type="AlphaFoldDB" id="A0AAW2D1E6"/>
<dbReference type="GO" id="GO:0005829">
    <property type="term" value="C:cytosol"/>
    <property type="evidence" value="ECO:0007669"/>
    <property type="project" value="UniProtKB-UniRule"/>
</dbReference>
<dbReference type="EC" id="2.3.2.27" evidence="1"/>
<dbReference type="GO" id="GO:0061630">
    <property type="term" value="F:ubiquitin protein ligase activity"/>
    <property type="evidence" value="ECO:0007669"/>
    <property type="project" value="UniProtKB-UniRule"/>
</dbReference>
<evidence type="ECO:0000256" key="1">
    <source>
        <dbReference type="RuleBase" id="RU367090"/>
    </source>
</evidence>
<dbReference type="Proteomes" id="UP001459277">
    <property type="component" value="Unassembled WGS sequence"/>
</dbReference>
<name>A0AAW2D1E6_9ROSI</name>
<dbReference type="GO" id="GO:0072344">
    <property type="term" value="P:rescue of stalled ribosome"/>
    <property type="evidence" value="ECO:0007669"/>
    <property type="project" value="UniProtKB-UniRule"/>
</dbReference>
<sequence>MFRAFKPCSSRGLIFCEGSDSIHHFRVALIDNILIKLLWQDYMFFVSVKNQDRVFSGISADSSDNSGLASNKKTMETLNVNYPMSYVKDLGKFIIEILSSISLLEHDLLAAFSTEFQEKCLGMLQQTENLERATESVERIIHFTTWNS</sequence>
<organism evidence="2 3">
    <name type="scientific">Lithocarpus litseifolius</name>
    <dbReference type="NCBI Taxonomy" id="425828"/>
    <lineage>
        <taxon>Eukaryota</taxon>
        <taxon>Viridiplantae</taxon>
        <taxon>Streptophyta</taxon>
        <taxon>Embryophyta</taxon>
        <taxon>Tracheophyta</taxon>
        <taxon>Spermatophyta</taxon>
        <taxon>Magnoliopsida</taxon>
        <taxon>eudicotyledons</taxon>
        <taxon>Gunneridae</taxon>
        <taxon>Pentapetalae</taxon>
        <taxon>rosids</taxon>
        <taxon>fabids</taxon>
        <taxon>Fagales</taxon>
        <taxon>Fagaceae</taxon>
        <taxon>Lithocarpus</taxon>
    </lineage>
</organism>
<dbReference type="PANTHER" id="PTHR12389">
    <property type="entry name" value="ZINC FINGER PROTEIN 294"/>
    <property type="match status" value="1"/>
</dbReference>
<evidence type="ECO:0000313" key="3">
    <source>
        <dbReference type="Proteomes" id="UP001459277"/>
    </source>
</evidence>
<dbReference type="EMBL" id="JAZDWU010000005">
    <property type="protein sequence ID" value="KAL0003076.1"/>
    <property type="molecule type" value="Genomic_DNA"/>
</dbReference>
<dbReference type="GO" id="GO:1990112">
    <property type="term" value="C:RQC complex"/>
    <property type="evidence" value="ECO:0007669"/>
    <property type="project" value="UniProtKB-UniRule"/>
</dbReference>
<evidence type="ECO:0000313" key="2">
    <source>
        <dbReference type="EMBL" id="KAL0003076.1"/>
    </source>
</evidence>
<keyword evidence="1" id="KW-0863">Zinc-finger</keyword>
<accession>A0AAW2D1E6</accession>
<proteinExistence type="inferred from homology"/>
<protein>
    <recommendedName>
        <fullName evidence="1">E3 ubiquitin-protein ligase listerin</fullName>
        <ecNumber evidence="1">2.3.2.27</ecNumber>
    </recommendedName>
    <alternativeName>
        <fullName evidence="1">RING-type E3 ubiquitin transferase listerin</fullName>
    </alternativeName>
</protein>
<dbReference type="GO" id="GO:0008270">
    <property type="term" value="F:zinc ion binding"/>
    <property type="evidence" value="ECO:0007669"/>
    <property type="project" value="UniProtKB-KW"/>
</dbReference>
<gene>
    <name evidence="2" type="ORF">SO802_016857</name>
</gene>
<keyword evidence="1" id="KW-0808">Transferase</keyword>
<dbReference type="PANTHER" id="PTHR12389:SF0">
    <property type="entry name" value="E3 UBIQUITIN-PROTEIN LIGASE LISTERIN"/>
    <property type="match status" value="1"/>
</dbReference>
<keyword evidence="1" id="KW-0479">Metal-binding</keyword>
<comment type="pathway">
    <text evidence="1">Protein modification; protein ubiquitination.</text>
</comment>
<keyword evidence="3" id="KW-1185">Reference proteome</keyword>
<dbReference type="GO" id="GO:1990116">
    <property type="term" value="P:ribosome-associated ubiquitin-dependent protein catabolic process"/>
    <property type="evidence" value="ECO:0007669"/>
    <property type="project" value="UniProtKB-UniRule"/>
</dbReference>
<dbReference type="GO" id="GO:0043023">
    <property type="term" value="F:ribosomal large subunit binding"/>
    <property type="evidence" value="ECO:0007669"/>
    <property type="project" value="TreeGrafter"/>
</dbReference>
<comment type="catalytic activity">
    <reaction evidence="1">
        <text>S-ubiquitinyl-[E2 ubiquitin-conjugating enzyme]-L-cysteine + [acceptor protein]-L-lysine = [E2 ubiquitin-conjugating enzyme]-L-cysteine + N(6)-ubiquitinyl-[acceptor protein]-L-lysine.</text>
        <dbReference type="EC" id="2.3.2.27"/>
    </reaction>
</comment>
<comment type="caution">
    <text evidence="2">The sequence shown here is derived from an EMBL/GenBank/DDBJ whole genome shotgun (WGS) entry which is preliminary data.</text>
</comment>
<keyword evidence="1" id="KW-0862">Zinc</keyword>